<keyword evidence="3" id="KW-1185">Reference proteome</keyword>
<keyword evidence="1" id="KW-1133">Transmembrane helix</keyword>
<name>A0A517M8X1_9BACT</name>
<dbReference type="AlphaFoldDB" id="A0A517M8X1"/>
<proteinExistence type="predicted"/>
<gene>
    <name evidence="2" type="ORF">FF011L_00650</name>
</gene>
<dbReference type="Proteomes" id="UP000320672">
    <property type="component" value="Chromosome"/>
</dbReference>
<dbReference type="EMBL" id="CP036262">
    <property type="protein sequence ID" value="QDS91336.1"/>
    <property type="molecule type" value="Genomic_DNA"/>
</dbReference>
<feature type="transmembrane region" description="Helical" evidence="1">
    <location>
        <begin position="71"/>
        <end position="94"/>
    </location>
</feature>
<evidence type="ECO:0000313" key="3">
    <source>
        <dbReference type="Proteomes" id="UP000320672"/>
    </source>
</evidence>
<evidence type="ECO:0000313" key="2">
    <source>
        <dbReference type="EMBL" id="QDS91336.1"/>
    </source>
</evidence>
<sequence>MVDPRRVAVATVTVWMLLAGGLLAMESATGAVVGHTLAQIVGGISLGIALLGIVPLRMACRGAAAGESTSVMAGVMMSLSLRSSLTIFFLILAWKTGMAPRQLVGLWAIFWYASLLATEVVVVVRHFLATNRPDSLLGIPATKHITESPAR</sequence>
<dbReference type="KEGG" id="rml:FF011L_00650"/>
<protein>
    <submittedName>
        <fullName evidence="2">Uncharacterized protein</fullName>
    </submittedName>
</protein>
<accession>A0A517M8X1</accession>
<keyword evidence="1" id="KW-0472">Membrane</keyword>
<feature type="transmembrane region" description="Helical" evidence="1">
    <location>
        <begin position="40"/>
        <end position="59"/>
    </location>
</feature>
<reference evidence="2 3" key="1">
    <citation type="submission" date="2019-02" db="EMBL/GenBank/DDBJ databases">
        <title>Deep-cultivation of Planctomycetes and their phenomic and genomic characterization uncovers novel biology.</title>
        <authorList>
            <person name="Wiegand S."/>
            <person name="Jogler M."/>
            <person name="Boedeker C."/>
            <person name="Pinto D."/>
            <person name="Vollmers J."/>
            <person name="Rivas-Marin E."/>
            <person name="Kohn T."/>
            <person name="Peeters S.H."/>
            <person name="Heuer A."/>
            <person name="Rast P."/>
            <person name="Oberbeckmann S."/>
            <person name="Bunk B."/>
            <person name="Jeske O."/>
            <person name="Meyerdierks A."/>
            <person name="Storesund J.E."/>
            <person name="Kallscheuer N."/>
            <person name="Luecker S."/>
            <person name="Lage O.M."/>
            <person name="Pohl T."/>
            <person name="Merkel B.J."/>
            <person name="Hornburger P."/>
            <person name="Mueller R.-W."/>
            <person name="Bruemmer F."/>
            <person name="Labrenz M."/>
            <person name="Spormann A.M."/>
            <person name="Op den Camp H."/>
            <person name="Overmann J."/>
            <person name="Amann R."/>
            <person name="Jetten M.S.M."/>
            <person name="Mascher T."/>
            <person name="Medema M.H."/>
            <person name="Devos D.P."/>
            <person name="Kaster A.-K."/>
            <person name="Ovreas L."/>
            <person name="Rohde M."/>
            <person name="Galperin M.Y."/>
            <person name="Jogler C."/>
        </authorList>
    </citation>
    <scope>NUCLEOTIDE SEQUENCE [LARGE SCALE GENOMIC DNA]</scope>
    <source>
        <strain evidence="2 3">FF011L</strain>
    </source>
</reference>
<organism evidence="2 3">
    <name type="scientific">Roseimaritima multifibrata</name>
    <dbReference type="NCBI Taxonomy" id="1930274"/>
    <lineage>
        <taxon>Bacteria</taxon>
        <taxon>Pseudomonadati</taxon>
        <taxon>Planctomycetota</taxon>
        <taxon>Planctomycetia</taxon>
        <taxon>Pirellulales</taxon>
        <taxon>Pirellulaceae</taxon>
        <taxon>Roseimaritima</taxon>
    </lineage>
</organism>
<evidence type="ECO:0000256" key="1">
    <source>
        <dbReference type="SAM" id="Phobius"/>
    </source>
</evidence>
<keyword evidence="1" id="KW-0812">Transmembrane</keyword>
<feature type="transmembrane region" description="Helical" evidence="1">
    <location>
        <begin position="106"/>
        <end position="128"/>
    </location>
</feature>